<comment type="function">
    <text evidence="6 7">Catalyzes the conversion of (8S)-3',8-cyclo-7,8-dihydroguanosine 5'-triphosphate to cyclic pyranopterin monophosphate (cPMP).</text>
</comment>
<feature type="binding site" evidence="7">
    <location>
        <begin position="76"/>
        <end position="78"/>
    </location>
    <ligand>
        <name>substrate</name>
    </ligand>
</feature>
<dbReference type="EC" id="4.6.1.17" evidence="3 7"/>
<evidence type="ECO:0000256" key="4">
    <source>
        <dbReference type="ARBA" id="ARBA00023150"/>
    </source>
</evidence>
<dbReference type="UniPathway" id="UPA00344"/>
<comment type="pathway">
    <text evidence="2 7">Cofactor biosynthesis; molybdopterin biosynthesis.</text>
</comment>
<dbReference type="GO" id="GO:0061799">
    <property type="term" value="F:cyclic pyranopterin monophosphate synthase activity"/>
    <property type="evidence" value="ECO:0007669"/>
    <property type="project" value="UniProtKB-UniRule"/>
</dbReference>
<dbReference type="PANTHER" id="PTHR22960">
    <property type="entry name" value="MOLYBDOPTERIN COFACTOR SYNTHESIS PROTEIN A"/>
    <property type="match status" value="1"/>
</dbReference>
<dbReference type="EMBL" id="CP048685">
    <property type="protein sequence ID" value="QPJ63535.1"/>
    <property type="molecule type" value="Genomic_DNA"/>
</dbReference>
<comment type="catalytic activity">
    <reaction evidence="1 7">
        <text>(8S)-3',8-cyclo-7,8-dihydroguanosine 5'-triphosphate = cyclic pyranopterin phosphate + diphosphate</text>
        <dbReference type="Rhea" id="RHEA:49580"/>
        <dbReference type="ChEBI" id="CHEBI:33019"/>
        <dbReference type="ChEBI" id="CHEBI:59648"/>
        <dbReference type="ChEBI" id="CHEBI:131766"/>
        <dbReference type="EC" id="4.6.1.17"/>
    </reaction>
</comment>
<dbReference type="NCBIfam" id="NF006870">
    <property type="entry name" value="PRK09364.1"/>
    <property type="match status" value="1"/>
</dbReference>
<dbReference type="Proteomes" id="UP000594688">
    <property type="component" value="Chromosome"/>
</dbReference>
<dbReference type="SUPFAM" id="SSF55040">
    <property type="entry name" value="Molybdenum cofactor biosynthesis protein C, MoaC"/>
    <property type="match status" value="1"/>
</dbReference>
<feature type="domain" description="Molybdopterin cofactor biosynthesis C (MoaC)" evidence="8">
    <location>
        <begin position="16"/>
        <end position="157"/>
    </location>
</feature>
<protein>
    <recommendedName>
        <fullName evidence="3 7">Cyclic pyranopterin monophosphate synthase</fullName>
        <ecNumber evidence="3 7">4.6.1.17</ecNumber>
    </recommendedName>
    <alternativeName>
        <fullName evidence="7">Molybdenum cofactor biosynthesis protein C</fullName>
    </alternativeName>
</protein>
<evidence type="ECO:0000256" key="5">
    <source>
        <dbReference type="ARBA" id="ARBA00023239"/>
    </source>
</evidence>
<evidence type="ECO:0000313" key="9">
    <source>
        <dbReference type="EMBL" id="QPJ63535.1"/>
    </source>
</evidence>
<dbReference type="InterPro" id="IPR047594">
    <property type="entry name" value="MoaC_bact/euk"/>
</dbReference>
<dbReference type="CDD" id="cd01420">
    <property type="entry name" value="MoaC_PE"/>
    <property type="match status" value="1"/>
</dbReference>
<feature type="binding site" evidence="7">
    <location>
        <begin position="120"/>
        <end position="121"/>
    </location>
    <ligand>
        <name>substrate</name>
    </ligand>
</feature>
<dbReference type="InterPro" id="IPR002820">
    <property type="entry name" value="Mopterin_CF_biosynth-C_dom"/>
</dbReference>
<name>A0A7T0BYY6_9BACT</name>
<evidence type="ECO:0000259" key="8">
    <source>
        <dbReference type="Pfam" id="PF01967"/>
    </source>
</evidence>
<proteinExistence type="inferred from homology"/>
<organism evidence="9 10">
    <name type="scientific">Candidatus Nitronauta litoralis</name>
    <dbReference type="NCBI Taxonomy" id="2705533"/>
    <lineage>
        <taxon>Bacteria</taxon>
        <taxon>Pseudomonadati</taxon>
        <taxon>Nitrospinota/Tectimicrobiota group</taxon>
        <taxon>Nitrospinota</taxon>
        <taxon>Nitrospinia</taxon>
        <taxon>Nitrospinales</taxon>
        <taxon>Nitrospinaceae</taxon>
        <taxon>Candidatus Nitronauta</taxon>
    </lineage>
</organism>
<gene>
    <name evidence="7 9" type="primary">moaC</name>
    <name evidence="9" type="ORF">G3M70_17300</name>
</gene>
<keyword evidence="5 7" id="KW-0456">Lyase</keyword>
<comment type="subunit">
    <text evidence="7">Homohexamer; trimer of dimers.</text>
</comment>
<dbReference type="Pfam" id="PF01967">
    <property type="entry name" value="MoaC"/>
    <property type="match status" value="1"/>
</dbReference>
<accession>A0A7T0BYY6</accession>
<evidence type="ECO:0000256" key="6">
    <source>
        <dbReference type="ARBA" id="ARBA00055087"/>
    </source>
</evidence>
<dbReference type="InterPro" id="IPR023045">
    <property type="entry name" value="MoaC"/>
</dbReference>
<dbReference type="PANTHER" id="PTHR22960:SF29">
    <property type="entry name" value="CYCLIC PYRANOPTERIN MONOPHOSPHATE SYNTHASE"/>
    <property type="match status" value="1"/>
</dbReference>
<sequence length="171" mass="18070">MNNPLTHFNDQGRARMVDVSEKSVTERVATATGCILMKPATLELIQKGEIKKGDVLAVAQVAGIMGAKKTPEVIPMCHPLNLTGVDISFEINDEPEAESGLVSIDINATVKISGKTGVEMEALTAVSIAALTIYDMCKAADREMVIADVGLAYKAGGKSGTFQRDKTGTDS</sequence>
<dbReference type="HAMAP" id="MF_01224_B">
    <property type="entry name" value="MoaC_B"/>
    <property type="match status" value="1"/>
</dbReference>
<evidence type="ECO:0000256" key="7">
    <source>
        <dbReference type="HAMAP-Rule" id="MF_01224"/>
    </source>
</evidence>
<reference evidence="9 10" key="1">
    <citation type="submission" date="2020-02" db="EMBL/GenBank/DDBJ databases">
        <title>Genomic and physiological characterization of two novel Nitrospinaceae genera.</title>
        <authorList>
            <person name="Mueller A.J."/>
            <person name="Jung M.-Y."/>
            <person name="Strachan C.R."/>
            <person name="Herbold C.W."/>
            <person name="Kirkegaard R.H."/>
            <person name="Daims H."/>
        </authorList>
    </citation>
    <scope>NUCLEOTIDE SEQUENCE [LARGE SCALE GENOMIC DNA]</scope>
    <source>
        <strain evidence="9">EB</strain>
    </source>
</reference>
<dbReference type="GO" id="GO:0006777">
    <property type="term" value="P:Mo-molybdopterin cofactor biosynthetic process"/>
    <property type="evidence" value="ECO:0007669"/>
    <property type="project" value="UniProtKB-UniRule"/>
</dbReference>
<dbReference type="KEGG" id="nli:G3M70_17300"/>
<evidence type="ECO:0000256" key="2">
    <source>
        <dbReference type="ARBA" id="ARBA00005046"/>
    </source>
</evidence>
<evidence type="ECO:0000256" key="1">
    <source>
        <dbReference type="ARBA" id="ARBA00001637"/>
    </source>
</evidence>
<comment type="similarity">
    <text evidence="7">Belongs to the MoaC family.</text>
</comment>
<keyword evidence="4 7" id="KW-0501">Molybdenum cofactor biosynthesis</keyword>
<dbReference type="Gene3D" id="3.30.70.640">
    <property type="entry name" value="Molybdopterin cofactor biosynthesis C (MoaC) domain"/>
    <property type="match status" value="1"/>
</dbReference>
<feature type="active site" evidence="7">
    <location>
        <position position="135"/>
    </location>
</feature>
<dbReference type="InterPro" id="IPR036522">
    <property type="entry name" value="MoaC_sf"/>
</dbReference>
<dbReference type="InterPro" id="IPR050105">
    <property type="entry name" value="MoCo_biosynth_MoaA/MoaC"/>
</dbReference>
<dbReference type="NCBIfam" id="TIGR00581">
    <property type="entry name" value="moaC"/>
    <property type="match status" value="1"/>
</dbReference>
<evidence type="ECO:0000313" key="10">
    <source>
        <dbReference type="Proteomes" id="UP000594688"/>
    </source>
</evidence>
<evidence type="ECO:0000256" key="3">
    <source>
        <dbReference type="ARBA" id="ARBA00012575"/>
    </source>
</evidence>
<dbReference type="AlphaFoldDB" id="A0A7T0BYY6"/>